<feature type="transmembrane region" description="Helical" evidence="1">
    <location>
        <begin position="136"/>
        <end position="165"/>
    </location>
</feature>
<accession>A0A5C6F6I4</accession>
<dbReference type="EMBL" id="SJPW01000003">
    <property type="protein sequence ID" value="TWU56978.1"/>
    <property type="molecule type" value="Genomic_DNA"/>
</dbReference>
<dbReference type="InterPro" id="IPR046487">
    <property type="entry name" value="DUF6580"/>
</dbReference>
<evidence type="ECO:0008006" key="4">
    <source>
        <dbReference type="Google" id="ProtNLM"/>
    </source>
</evidence>
<feature type="transmembrane region" description="Helical" evidence="1">
    <location>
        <begin position="109"/>
        <end position="129"/>
    </location>
</feature>
<keyword evidence="1" id="KW-1133">Transmembrane helix</keyword>
<dbReference type="OrthoDB" id="9806699at2"/>
<name>A0A5C6F6I4_9BACT</name>
<gene>
    <name evidence="2" type="ORF">Poly51_28980</name>
</gene>
<reference evidence="2 3" key="1">
    <citation type="submission" date="2019-02" db="EMBL/GenBank/DDBJ databases">
        <title>Deep-cultivation of Planctomycetes and their phenomic and genomic characterization uncovers novel biology.</title>
        <authorList>
            <person name="Wiegand S."/>
            <person name="Jogler M."/>
            <person name="Boedeker C."/>
            <person name="Pinto D."/>
            <person name="Vollmers J."/>
            <person name="Rivas-Marin E."/>
            <person name="Kohn T."/>
            <person name="Peeters S.H."/>
            <person name="Heuer A."/>
            <person name="Rast P."/>
            <person name="Oberbeckmann S."/>
            <person name="Bunk B."/>
            <person name="Jeske O."/>
            <person name="Meyerdierks A."/>
            <person name="Storesund J.E."/>
            <person name="Kallscheuer N."/>
            <person name="Luecker S."/>
            <person name="Lage O.M."/>
            <person name="Pohl T."/>
            <person name="Merkel B.J."/>
            <person name="Hornburger P."/>
            <person name="Mueller R.-W."/>
            <person name="Bruemmer F."/>
            <person name="Labrenz M."/>
            <person name="Spormann A.M."/>
            <person name="Op Den Camp H."/>
            <person name="Overmann J."/>
            <person name="Amann R."/>
            <person name="Jetten M.S.M."/>
            <person name="Mascher T."/>
            <person name="Medema M.H."/>
            <person name="Devos D.P."/>
            <person name="Kaster A.-K."/>
            <person name="Ovreas L."/>
            <person name="Rohde M."/>
            <person name="Galperin M.Y."/>
            <person name="Jogler C."/>
        </authorList>
    </citation>
    <scope>NUCLEOTIDE SEQUENCE [LARGE SCALE GENOMIC DNA]</scope>
    <source>
        <strain evidence="2 3">Poly51</strain>
    </source>
</reference>
<sequence>MMFYALTLIVAASRFLPHPPNVACVGALGLFAGCYLAGRRAYLVPAAVLLVSDIVGHLLGIPGMGFYSPIAMASVYAGATLAVPVGRWLARHQSSGGIGKTVRTAGGSLAASTLFFLISNLGVWLAGWYSMTAIGLLACYAAAIPFFGYTVAGDLIFTTILFAAWQFSVRPSLVPCKVPV</sequence>
<keyword evidence="1" id="KW-0812">Transmembrane</keyword>
<feature type="transmembrane region" description="Helical" evidence="1">
    <location>
        <begin position="66"/>
        <end position="89"/>
    </location>
</feature>
<keyword evidence="3" id="KW-1185">Reference proteome</keyword>
<feature type="transmembrane region" description="Helical" evidence="1">
    <location>
        <begin position="40"/>
        <end position="59"/>
    </location>
</feature>
<evidence type="ECO:0000256" key="1">
    <source>
        <dbReference type="SAM" id="Phobius"/>
    </source>
</evidence>
<evidence type="ECO:0000313" key="2">
    <source>
        <dbReference type="EMBL" id="TWU56978.1"/>
    </source>
</evidence>
<proteinExistence type="predicted"/>
<keyword evidence="1" id="KW-0472">Membrane</keyword>
<dbReference type="RefSeq" id="WP_146458361.1">
    <property type="nucleotide sequence ID" value="NZ_SJPW01000003.1"/>
</dbReference>
<organism evidence="2 3">
    <name type="scientific">Rubripirellula tenax</name>
    <dbReference type="NCBI Taxonomy" id="2528015"/>
    <lineage>
        <taxon>Bacteria</taxon>
        <taxon>Pseudomonadati</taxon>
        <taxon>Planctomycetota</taxon>
        <taxon>Planctomycetia</taxon>
        <taxon>Pirellulales</taxon>
        <taxon>Pirellulaceae</taxon>
        <taxon>Rubripirellula</taxon>
    </lineage>
</organism>
<dbReference type="Proteomes" id="UP000318288">
    <property type="component" value="Unassembled WGS sequence"/>
</dbReference>
<evidence type="ECO:0000313" key="3">
    <source>
        <dbReference type="Proteomes" id="UP000318288"/>
    </source>
</evidence>
<dbReference type="AlphaFoldDB" id="A0A5C6F6I4"/>
<dbReference type="Pfam" id="PF20221">
    <property type="entry name" value="DUF6580"/>
    <property type="match status" value="1"/>
</dbReference>
<comment type="caution">
    <text evidence="2">The sequence shown here is derived from an EMBL/GenBank/DDBJ whole genome shotgun (WGS) entry which is preliminary data.</text>
</comment>
<protein>
    <recommendedName>
        <fullName evidence="4">Rod shape-determining protein MreD</fullName>
    </recommendedName>
</protein>